<dbReference type="EMBL" id="GBXM01085666">
    <property type="protein sequence ID" value="JAH22911.1"/>
    <property type="molecule type" value="Transcribed_RNA"/>
</dbReference>
<organism evidence="1">
    <name type="scientific">Anguilla anguilla</name>
    <name type="common">European freshwater eel</name>
    <name type="synonym">Muraena anguilla</name>
    <dbReference type="NCBI Taxonomy" id="7936"/>
    <lineage>
        <taxon>Eukaryota</taxon>
        <taxon>Metazoa</taxon>
        <taxon>Chordata</taxon>
        <taxon>Craniata</taxon>
        <taxon>Vertebrata</taxon>
        <taxon>Euteleostomi</taxon>
        <taxon>Actinopterygii</taxon>
        <taxon>Neopterygii</taxon>
        <taxon>Teleostei</taxon>
        <taxon>Anguilliformes</taxon>
        <taxon>Anguillidae</taxon>
        <taxon>Anguilla</taxon>
    </lineage>
</organism>
<dbReference type="AlphaFoldDB" id="A0A0E9R162"/>
<reference evidence="1" key="2">
    <citation type="journal article" date="2015" name="Fish Shellfish Immunol.">
        <title>Early steps in the European eel (Anguilla anguilla)-Vibrio vulnificus interaction in the gills: Role of the RtxA13 toxin.</title>
        <authorList>
            <person name="Callol A."/>
            <person name="Pajuelo D."/>
            <person name="Ebbesson L."/>
            <person name="Teles M."/>
            <person name="MacKenzie S."/>
            <person name="Amaro C."/>
        </authorList>
    </citation>
    <scope>NUCLEOTIDE SEQUENCE</scope>
</reference>
<sequence length="30" mass="3625">MVIYLECSCYFHNQAFTMWRKCLAPFDGYS</sequence>
<evidence type="ECO:0000313" key="1">
    <source>
        <dbReference type="EMBL" id="JAH22911.1"/>
    </source>
</evidence>
<reference evidence="1" key="1">
    <citation type="submission" date="2014-11" db="EMBL/GenBank/DDBJ databases">
        <authorList>
            <person name="Amaro Gonzalez C."/>
        </authorList>
    </citation>
    <scope>NUCLEOTIDE SEQUENCE</scope>
</reference>
<accession>A0A0E9R162</accession>
<protein>
    <submittedName>
        <fullName evidence="1">Uncharacterized protein</fullName>
    </submittedName>
</protein>
<proteinExistence type="predicted"/>
<name>A0A0E9R162_ANGAN</name>